<feature type="transmembrane region" description="Helical" evidence="1">
    <location>
        <begin position="35"/>
        <end position="53"/>
    </location>
</feature>
<evidence type="ECO:0000313" key="3">
    <source>
        <dbReference type="Proteomes" id="UP000293483"/>
    </source>
</evidence>
<proteinExistence type="predicted"/>
<keyword evidence="1" id="KW-0472">Membrane</keyword>
<reference evidence="2 3" key="1">
    <citation type="submission" date="2019-02" db="EMBL/GenBank/DDBJ databases">
        <title>The Batch Genome Submission of Acinetobacter spp. strains.</title>
        <authorList>
            <person name="Qin J."/>
            <person name="Hu Y."/>
            <person name="Ye H."/>
            <person name="Wei L."/>
            <person name="Feng Y."/>
            <person name="Zong Z."/>
        </authorList>
    </citation>
    <scope>NUCLEOTIDE SEQUENCE [LARGE SCALE GENOMIC DNA]</scope>
    <source>
        <strain evidence="2 3">WCHABo060081</strain>
    </source>
</reference>
<accession>A0A4Q7B266</accession>
<evidence type="ECO:0000313" key="2">
    <source>
        <dbReference type="EMBL" id="RZG69183.1"/>
    </source>
</evidence>
<name>A0A4Q7B266_9GAMM</name>
<dbReference type="AlphaFoldDB" id="A0A4Q7B266"/>
<comment type="caution">
    <text evidence="2">The sequence shown here is derived from an EMBL/GenBank/DDBJ whole genome shotgun (WGS) entry which is preliminary data.</text>
</comment>
<dbReference type="EMBL" id="SGSU01000002">
    <property type="protein sequence ID" value="RZG69183.1"/>
    <property type="molecule type" value="Genomic_DNA"/>
</dbReference>
<gene>
    <name evidence="2" type="ORF">EXE25_01770</name>
</gene>
<dbReference type="Proteomes" id="UP000293483">
    <property type="component" value="Unassembled WGS sequence"/>
</dbReference>
<protein>
    <submittedName>
        <fullName evidence="2">Uncharacterized protein</fullName>
    </submittedName>
</protein>
<organism evidence="2 3">
    <name type="scientific">Acinetobacter bouvetii</name>
    <dbReference type="NCBI Taxonomy" id="202951"/>
    <lineage>
        <taxon>Bacteria</taxon>
        <taxon>Pseudomonadati</taxon>
        <taxon>Pseudomonadota</taxon>
        <taxon>Gammaproteobacteria</taxon>
        <taxon>Moraxellales</taxon>
        <taxon>Moraxellaceae</taxon>
        <taxon>Acinetobacter</taxon>
    </lineage>
</organism>
<dbReference type="STRING" id="202951.GCA_001485025_01172"/>
<evidence type="ECO:0000256" key="1">
    <source>
        <dbReference type="SAM" id="Phobius"/>
    </source>
</evidence>
<keyword evidence="1" id="KW-1133">Transmembrane helix</keyword>
<feature type="transmembrane region" description="Helical" evidence="1">
    <location>
        <begin position="12"/>
        <end position="29"/>
    </location>
</feature>
<sequence length="127" mass="14818">MDKCSFQLQRSYLALLFQLCIFSVLMKVLHQLLPFALWCGFLLLGAVIYLLFYRKAPKITGLDYLDGKEWTISAAGGQHRAHISHIVDHQAYIVVYFQHARAKPIIVWCDQMPFRQWKSFKVLAKMI</sequence>
<keyword evidence="1" id="KW-0812">Transmembrane</keyword>
<dbReference type="RefSeq" id="WP_130143897.1">
    <property type="nucleotide sequence ID" value="NZ_SGSU01000002.1"/>
</dbReference>